<reference evidence="3 4" key="1">
    <citation type="submission" date="2017-07" db="EMBL/GenBank/DDBJ databases">
        <title>The genome sequence of Paludifilum halophilum highlights mechanisms for microbial adaptation to high salt environemnts.</title>
        <authorList>
            <person name="Belbahri L."/>
        </authorList>
    </citation>
    <scope>NUCLEOTIDE SEQUENCE [LARGE SCALE GENOMIC DNA]</scope>
    <source>
        <strain evidence="3 4">DSM 102817</strain>
    </source>
</reference>
<dbReference type="Gene3D" id="3.30.420.240">
    <property type="match status" value="1"/>
</dbReference>
<dbReference type="RefSeq" id="WP_094263840.1">
    <property type="nucleotide sequence ID" value="NZ_NOWF01000003.1"/>
</dbReference>
<dbReference type="InterPro" id="IPR027417">
    <property type="entry name" value="P-loop_NTPase"/>
</dbReference>
<dbReference type="EMBL" id="NOWF01000003">
    <property type="protein sequence ID" value="OYD08535.1"/>
    <property type="molecule type" value="Genomic_DNA"/>
</dbReference>
<dbReference type="NCBIfam" id="TIGR01630">
    <property type="entry name" value="psiM2_ORF9"/>
    <property type="match status" value="1"/>
</dbReference>
<dbReference type="AlphaFoldDB" id="A0A235BAC0"/>
<dbReference type="InterPro" id="IPR006517">
    <property type="entry name" value="Phage_terminase_lsu-like_C"/>
</dbReference>
<evidence type="ECO:0000256" key="1">
    <source>
        <dbReference type="ARBA" id="ARBA00022612"/>
    </source>
</evidence>
<dbReference type="Proteomes" id="UP000215459">
    <property type="component" value="Unassembled WGS sequence"/>
</dbReference>
<protein>
    <recommendedName>
        <fullName evidence="2">Terminase large subunit gp17-like C-terminal domain-containing protein</fullName>
    </recommendedName>
</protein>
<gene>
    <name evidence="3" type="ORF">CHM34_06830</name>
</gene>
<dbReference type="OrthoDB" id="378710at2"/>
<feature type="domain" description="Terminase large subunit gp17-like C-terminal" evidence="2">
    <location>
        <begin position="395"/>
        <end position="515"/>
    </location>
</feature>
<keyword evidence="4" id="KW-1185">Reference proteome</keyword>
<accession>A0A235BAC0</accession>
<comment type="caution">
    <text evidence="3">The sequence shown here is derived from an EMBL/GenBank/DDBJ whole genome shotgun (WGS) entry which is preliminary data.</text>
</comment>
<dbReference type="Pfam" id="PF17289">
    <property type="entry name" value="Terminase_6C"/>
    <property type="match status" value="1"/>
</dbReference>
<proteinExistence type="predicted"/>
<evidence type="ECO:0000313" key="3">
    <source>
        <dbReference type="EMBL" id="OYD08535.1"/>
    </source>
</evidence>
<organism evidence="3 4">
    <name type="scientific">Paludifilum halophilum</name>
    <dbReference type="NCBI Taxonomy" id="1642702"/>
    <lineage>
        <taxon>Bacteria</taxon>
        <taxon>Bacillati</taxon>
        <taxon>Bacillota</taxon>
        <taxon>Bacilli</taxon>
        <taxon>Bacillales</taxon>
        <taxon>Thermoactinomycetaceae</taxon>
        <taxon>Paludifilum</taxon>
    </lineage>
</organism>
<name>A0A235BAC0_9BACL</name>
<sequence length="558" mass="65571">MAKNINSLSPSELLEFERLDKELERLERIHECEVDLYRFTWEYFSEPGNPGNSGNWQGFDLPSYHDGPWFHKEICDIMNRVSNEETNAKVCVAAPRGHGKSSFLSKSFPLHEIIYRKRRYVMIFSETPTTAKMNQQWLSLQMQYNKKLRDDFGPLLSPKQAENPKDNSEEFVAWLPDDDEDKKLIAKVDSVSTGQRVRGRNWNGVRPDLIVLDDLESRDNTNTAELRQKLRNWFSQDMMPLGDPGGRFTAYVYMGTTIHHDGLLVHVLKNRKDFKKRIYRAVIDWPERMDLWEKCENIYNNPDAEDEQALEDARAFYEKHREEMERGARVIWPEVKGLFELFKYRWDEGTLAFNTELQNEPLAKDDMVFDPDKFHYWTDEDRNKAFPRSEFNLYMGIDFAMGKERGDYSAITTVARHRKTKTVYVIDSWMDRVHPDIFLKIIVDKVMKYQPDRIAAEAQAAQEFFTFKLKEALRAEGFPAATRVHEVKHRTRKELRIEAMLPDIEAGRIRFSRNHGLLLYQFETYGTGSHDDGPDSLQMAWEIAKKAPRAVKKKPNWL</sequence>
<keyword evidence="1" id="KW-1188">Viral release from host cell</keyword>
<dbReference type="Gene3D" id="3.40.50.300">
    <property type="entry name" value="P-loop containing nucleotide triphosphate hydrolases"/>
    <property type="match status" value="1"/>
</dbReference>
<dbReference type="InterPro" id="IPR035421">
    <property type="entry name" value="Terminase_6C"/>
</dbReference>
<evidence type="ECO:0000259" key="2">
    <source>
        <dbReference type="Pfam" id="PF17289"/>
    </source>
</evidence>
<evidence type="ECO:0000313" key="4">
    <source>
        <dbReference type="Proteomes" id="UP000215459"/>
    </source>
</evidence>